<gene>
    <name evidence="2" type="ORF">OF850_04785</name>
</gene>
<sequence length="65" mass="6579">MILRPFGAPLGMMTLALVAKWAFALGLGLGAAAMAGACALRRGMGRGDHSASDPLHSEPAEDAVT</sequence>
<name>A0ABT3NRZ5_9PROT</name>
<feature type="compositionally biased region" description="Basic and acidic residues" evidence="1">
    <location>
        <begin position="45"/>
        <end position="59"/>
    </location>
</feature>
<accession>A0ABT3NRZ5</accession>
<organism evidence="2 3">
    <name type="scientific">Sabulicella glaciei</name>
    <dbReference type="NCBI Taxonomy" id="2984948"/>
    <lineage>
        <taxon>Bacteria</taxon>
        <taxon>Pseudomonadati</taxon>
        <taxon>Pseudomonadota</taxon>
        <taxon>Alphaproteobacteria</taxon>
        <taxon>Acetobacterales</taxon>
        <taxon>Acetobacteraceae</taxon>
        <taxon>Sabulicella</taxon>
    </lineage>
</organism>
<feature type="region of interest" description="Disordered" evidence="1">
    <location>
        <begin position="44"/>
        <end position="65"/>
    </location>
</feature>
<evidence type="ECO:0000256" key="1">
    <source>
        <dbReference type="SAM" id="MobiDB-lite"/>
    </source>
</evidence>
<dbReference type="EMBL" id="JAPFQI010000001">
    <property type="protein sequence ID" value="MCW8084933.1"/>
    <property type="molecule type" value="Genomic_DNA"/>
</dbReference>
<protein>
    <submittedName>
        <fullName evidence="2">Uncharacterized protein</fullName>
    </submittedName>
</protein>
<proteinExistence type="predicted"/>
<dbReference type="Proteomes" id="UP001526430">
    <property type="component" value="Unassembled WGS sequence"/>
</dbReference>
<keyword evidence="3" id="KW-1185">Reference proteome</keyword>
<reference evidence="2 3" key="1">
    <citation type="submission" date="2022-10" db="EMBL/GenBank/DDBJ databases">
        <title>Roseococcus glaciei nov., sp. nov., isolated from glacier.</title>
        <authorList>
            <person name="Liu Q."/>
            <person name="Xin Y.-H."/>
        </authorList>
    </citation>
    <scope>NUCLEOTIDE SEQUENCE [LARGE SCALE GENOMIC DNA]</scope>
    <source>
        <strain evidence="2 3">MDT2-1-1</strain>
    </source>
</reference>
<dbReference type="RefSeq" id="WP_301588725.1">
    <property type="nucleotide sequence ID" value="NZ_JAPFQI010000001.1"/>
</dbReference>
<comment type="caution">
    <text evidence="2">The sequence shown here is derived from an EMBL/GenBank/DDBJ whole genome shotgun (WGS) entry which is preliminary data.</text>
</comment>
<evidence type="ECO:0000313" key="2">
    <source>
        <dbReference type="EMBL" id="MCW8084933.1"/>
    </source>
</evidence>
<evidence type="ECO:0000313" key="3">
    <source>
        <dbReference type="Proteomes" id="UP001526430"/>
    </source>
</evidence>